<dbReference type="EMBL" id="OV121142">
    <property type="protein sequence ID" value="CAH0549649.1"/>
    <property type="molecule type" value="Genomic_DNA"/>
</dbReference>
<evidence type="ECO:0000256" key="7">
    <source>
        <dbReference type="ARBA" id="ARBA00023098"/>
    </source>
</evidence>
<evidence type="ECO:0000259" key="11">
    <source>
        <dbReference type="Pfam" id="PF03015"/>
    </source>
</evidence>
<evidence type="ECO:0000313" key="13">
    <source>
        <dbReference type="EMBL" id="CAH0549649.1"/>
    </source>
</evidence>
<dbReference type="InterPro" id="IPR026055">
    <property type="entry name" value="FAR"/>
</dbReference>
<comment type="catalytic activity">
    <reaction evidence="9 10">
        <text>a long-chain fatty acyl-CoA + 2 NADPH + 2 H(+) = a long-chain primary fatty alcohol + 2 NADP(+) + CoA</text>
        <dbReference type="Rhea" id="RHEA:52716"/>
        <dbReference type="ChEBI" id="CHEBI:15378"/>
        <dbReference type="ChEBI" id="CHEBI:57287"/>
        <dbReference type="ChEBI" id="CHEBI:57783"/>
        <dbReference type="ChEBI" id="CHEBI:58349"/>
        <dbReference type="ChEBI" id="CHEBI:77396"/>
        <dbReference type="ChEBI" id="CHEBI:83139"/>
        <dbReference type="EC" id="1.2.1.84"/>
    </reaction>
</comment>
<feature type="transmembrane region" description="Helical" evidence="10">
    <location>
        <begin position="393"/>
        <end position="410"/>
    </location>
</feature>
<dbReference type="SUPFAM" id="SSF51735">
    <property type="entry name" value="NAD(P)-binding Rossmann-fold domains"/>
    <property type="match status" value="1"/>
</dbReference>
<proteinExistence type="inferred from homology"/>
<feature type="transmembrane region" description="Helical" evidence="10">
    <location>
        <begin position="475"/>
        <end position="497"/>
    </location>
</feature>
<evidence type="ECO:0000256" key="5">
    <source>
        <dbReference type="ARBA" id="ARBA00022857"/>
    </source>
</evidence>
<evidence type="ECO:0000313" key="14">
    <source>
        <dbReference type="Proteomes" id="UP001154078"/>
    </source>
</evidence>
<dbReference type="Pfam" id="PF07993">
    <property type="entry name" value="NAD_binding_4"/>
    <property type="match status" value="1"/>
</dbReference>
<keyword evidence="8 10" id="KW-0472">Membrane</keyword>
<organism evidence="13 14">
    <name type="scientific">Brassicogethes aeneus</name>
    <name type="common">Rape pollen beetle</name>
    <name type="synonym">Meligethes aeneus</name>
    <dbReference type="NCBI Taxonomy" id="1431903"/>
    <lineage>
        <taxon>Eukaryota</taxon>
        <taxon>Metazoa</taxon>
        <taxon>Ecdysozoa</taxon>
        <taxon>Arthropoda</taxon>
        <taxon>Hexapoda</taxon>
        <taxon>Insecta</taxon>
        <taxon>Pterygota</taxon>
        <taxon>Neoptera</taxon>
        <taxon>Endopterygota</taxon>
        <taxon>Coleoptera</taxon>
        <taxon>Polyphaga</taxon>
        <taxon>Cucujiformia</taxon>
        <taxon>Nitidulidae</taxon>
        <taxon>Meligethinae</taxon>
        <taxon>Brassicogethes</taxon>
    </lineage>
</organism>
<evidence type="ECO:0000256" key="3">
    <source>
        <dbReference type="ARBA" id="ARBA00022516"/>
    </source>
</evidence>
<reference evidence="13" key="1">
    <citation type="submission" date="2021-12" db="EMBL/GenBank/DDBJ databases">
        <authorList>
            <person name="King R."/>
        </authorList>
    </citation>
    <scope>NUCLEOTIDE SEQUENCE</scope>
</reference>
<evidence type="ECO:0000256" key="2">
    <source>
        <dbReference type="ARBA" id="ARBA00005928"/>
    </source>
</evidence>
<dbReference type="AlphaFoldDB" id="A0A9P0FEB2"/>
<dbReference type="CDD" id="cd09071">
    <property type="entry name" value="FAR_C"/>
    <property type="match status" value="1"/>
</dbReference>
<evidence type="ECO:0000256" key="10">
    <source>
        <dbReference type="RuleBase" id="RU363097"/>
    </source>
</evidence>
<dbReference type="Pfam" id="PF03015">
    <property type="entry name" value="Sterile"/>
    <property type="match status" value="1"/>
</dbReference>
<keyword evidence="14" id="KW-1185">Reference proteome</keyword>
<dbReference type="Proteomes" id="UP001154078">
    <property type="component" value="Chromosome 11"/>
</dbReference>
<dbReference type="GO" id="GO:0005777">
    <property type="term" value="C:peroxisome"/>
    <property type="evidence" value="ECO:0007669"/>
    <property type="project" value="TreeGrafter"/>
</dbReference>
<comment type="similarity">
    <text evidence="2 10">Belongs to the fatty acyl-CoA reductase family.</text>
</comment>
<dbReference type="EC" id="1.2.1.84" evidence="10"/>
<keyword evidence="5 10" id="KW-0521">NADP</keyword>
<dbReference type="FunFam" id="3.40.50.720:FF:000143">
    <property type="entry name" value="Fatty acyl-CoA reductase"/>
    <property type="match status" value="1"/>
</dbReference>
<evidence type="ECO:0000256" key="1">
    <source>
        <dbReference type="ARBA" id="ARBA00004141"/>
    </source>
</evidence>
<dbReference type="PANTHER" id="PTHR11011">
    <property type="entry name" value="MALE STERILITY PROTEIN 2-RELATED"/>
    <property type="match status" value="1"/>
</dbReference>
<name>A0A9P0FEB2_BRAAE</name>
<dbReference type="InterPro" id="IPR033640">
    <property type="entry name" value="FAR_C"/>
</dbReference>
<accession>A0A9P0FEB2</accession>
<dbReference type="GO" id="GO:0080019">
    <property type="term" value="F:alcohol-forming very long-chain fatty acyl-CoA reductase activity"/>
    <property type="evidence" value="ECO:0007669"/>
    <property type="project" value="InterPro"/>
</dbReference>
<keyword evidence="3 10" id="KW-0444">Lipid biosynthesis</keyword>
<keyword evidence="6 10" id="KW-1133">Transmembrane helix</keyword>
<sequence length="517" mass="60013">MDEKISITKFFAGKNIFITGGSGFIGKVLIEKLLRSCPDLGNIYVLIRSKKGKNSQERLVEQIVNSKLFKTLKKENEKALGKLIAVEGDVMDLDLGLSKIDRQTLIDNVNIIYHSAASVRFDDFMKDSILVNTRSTREITYLAKELKNLDVFMHVSTTYSQCDKLVIEEEMYPPPGDWKEAIELAENYDSELLNILTEKYKGALPNTYTFTKSLAEHVVYDLCNNQIPAIILRPSIVIPTYSDPVAGWMDNFYGPVGMCVATGKGILRSVYTPPSTKTEYIPVDLVVKIMISSTWEKGVEKDLSRKLKTEVYNASNNTVAPLTYKELMECGAKMYKECPLNNVIWYPHNEPTACWYNHFYKLLFYQLLPALLIDGMLRIAGKKPIVFKLHRRIYIANMALQYFLNYTWVFKNKKTLNLERKILPEDMVAFSSYRELDQVDIFDFFWKVKLGARKYLLNEGKETFEAAKRHTMRMWYLYIVWNTIWYLTIFYLVFIRFNIIGYAQIKIIDCIDYFNKL</sequence>
<protein>
    <recommendedName>
        <fullName evidence="10">Fatty acyl-CoA reductase</fullName>
        <ecNumber evidence="10">1.2.1.84</ecNumber>
    </recommendedName>
</protein>
<keyword evidence="4 10" id="KW-0812">Transmembrane</keyword>
<comment type="subcellular location">
    <subcellularLocation>
        <location evidence="1">Membrane</location>
        <topology evidence="1">Multi-pass membrane protein</topology>
    </subcellularLocation>
</comment>
<dbReference type="PANTHER" id="PTHR11011:SF24">
    <property type="entry name" value="FATTY ACYL-COA REDUCTASE"/>
    <property type="match status" value="1"/>
</dbReference>
<dbReference type="InterPro" id="IPR013120">
    <property type="entry name" value="FAR_NAD-bd"/>
</dbReference>
<evidence type="ECO:0000256" key="4">
    <source>
        <dbReference type="ARBA" id="ARBA00022692"/>
    </source>
</evidence>
<feature type="domain" description="Thioester reductase (TE)" evidence="12">
    <location>
        <begin position="18"/>
        <end position="290"/>
    </location>
</feature>
<dbReference type="Gene3D" id="3.40.50.720">
    <property type="entry name" value="NAD(P)-binding Rossmann-like Domain"/>
    <property type="match status" value="1"/>
</dbReference>
<gene>
    <name evidence="13" type="ORF">MELIAE_LOCUS2734</name>
</gene>
<dbReference type="GO" id="GO:0035336">
    <property type="term" value="P:long-chain fatty-acyl-CoA metabolic process"/>
    <property type="evidence" value="ECO:0007669"/>
    <property type="project" value="TreeGrafter"/>
</dbReference>
<keyword evidence="7 10" id="KW-0443">Lipid metabolism</keyword>
<evidence type="ECO:0000256" key="9">
    <source>
        <dbReference type="ARBA" id="ARBA00052530"/>
    </source>
</evidence>
<dbReference type="InterPro" id="IPR036291">
    <property type="entry name" value="NAD(P)-bd_dom_sf"/>
</dbReference>
<evidence type="ECO:0000256" key="6">
    <source>
        <dbReference type="ARBA" id="ARBA00022989"/>
    </source>
</evidence>
<feature type="domain" description="Fatty acyl-CoA reductase C-terminal" evidence="11">
    <location>
        <begin position="365"/>
        <end position="459"/>
    </location>
</feature>
<evidence type="ECO:0000259" key="12">
    <source>
        <dbReference type="Pfam" id="PF07993"/>
    </source>
</evidence>
<dbReference type="CDD" id="cd05236">
    <property type="entry name" value="FAR-N_SDR_e"/>
    <property type="match status" value="1"/>
</dbReference>
<dbReference type="OrthoDB" id="429813at2759"/>
<keyword evidence="10" id="KW-0560">Oxidoreductase</keyword>
<dbReference type="GO" id="GO:0102965">
    <property type="term" value="F:alcohol-forming long-chain fatty acyl-CoA reductase activity"/>
    <property type="evidence" value="ECO:0007669"/>
    <property type="project" value="UniProtKB-EC"/>
</dbReference>
<dbReference type="GO" id="GO:0016020">
    <property type="term" value="C:membrane"/>
    <property type="evidence" value="ECO:0007669"/>
    <property type="project" value="UniProtKB-SubCell"/>
</dbReference>
<evidence type="ECO:0000256" key="8">
    <source>
        <dbReference type="ARBA" id="ARBA00023136"/>
    </source>
</evidence>
<comment type="function">
    <text evidence="10">Catalyzes the reduction of fatty acyl-CoA to fatty alcohols.</text>
</comment>